<evidence type="ECO:0000256" key="5">
    <source>
        <dbReference type="ARBA" id="ARBA00023136"/>
    </source>
</evidence>
<comment type="subcellular location">
    <subcellularLocation>
        <location evidence="1">Membrane</location>
        <topology evidence="1">Multi-pass membrane protein</topology>
    </subcellularLocation>
</comment>
<name>A0A840IAX0_9ACTN</name>
<dbReference type="EMBL" id="JACHNU010000001">
    <property type="protein sequence ID" value="MBB4661976.1"/>
    <property type="molecule type" value="Genomic_DNA"/>
</dbReference>
<dbReference type="InterPro" id="IPR005496">
    <property type="entry name" value="Integral_membrane_TerC"/>
</dbReference>
<keyword evidence="9" id="KW-1185">Reference proteome</keyword>
<feature type="transmembrane region" description="Helical" evidence="7">
    <location>
        <begin position="34"/>
        <end position="54"/>
    </location>
</feature>
<feature type="transmembrane region" description="Helical" evidence="7">
    <location>
        <begin position="219"/>
        <end position="239"/>
    </location>
</feature>
<keyword evidence="5 7" id="KW-0472">Membrane</keyword>
<feature type="transmembrane region" description="Helical" evidence="7">
    <location>
        <begin position="189"/>
        <end position="213"/>
    </location>
</feature>
<feature type="region of interest" description="Disordered" evidence="6">
    <location>
        <begin position="307"/>
        <end position="332"/>
    </location>
</feature>
<protein>
    <submittedName>
        <fullName evidence="8">Tellurite resistance protein TerC</fullName>
    </submittedName>
</protein>
<evidence type="ECO:0000313" key="8">
    <source>
        <dbReference type="EMBL" id="MBB4661976.1"/>
    </source>
</evidence>
<organism evidence="8 9">
    <name type="scientific">Conexibacter arvalis</name>
    <dbReference type="NCBI Taxonomy" id="912552"/>
    <lineage>
        <taxon>Bacteria</taxon>
        <taxon>Bacillati</taxon>
        <taxon>Actinomycetota</taxon>
        <taxon>Thermoleophilia</taxon>
        <taxon>Solirubrobacterales</taxon>
        <taxon>Conexibacteraceae</taxon>
        <taxon>Conexibacter</taxon>
    </lineage>
</organism>
<dbReference type="PANTHER" id="PTHR30238">
    <property type="entry name" value="MEMBRANE BOUND PREDICTED REDOX MODULATOR"/>
    <property type="match status" value="1"/>
</dbReference>
<comment type="caution">
    <text evidence="8">The sequence shown here is derived from an EMBL/GenBank/DDBJ whole genome shotgun (WGS) entry which is preliminary data.</text>
</comment>
<evidence type="ECO:0000256" key="4">
    <source>
        <dbReference type="ARBA" id="ARBA00022989"/>
    </source>
</evidence>
<keyword evidence="4 7" id="KW-1133">Transmembrane helix</keyword>
<dbReference type="PANTHER" id="PTHR30238:SF0">
    <property type="entry name" value="THYLAKOID MEMBRANE PROTEIN TERC, CHLOROPLASTIC"/>
    <property type="match status" value="1"/>
</dbReference>
<dbReference type="GO" id="GO:0016020">
    <property type="term" value="C:membrane"/>
    <property type="evidence" value="ECO:0007669"/>
    <property type="project" value="UniProtKB-SubCell"/>
</dbReference>
<comment type="similarity">
    <text evidence="2">Belongs to the TerC family.</text>
</comment>
<sequence>MTFAWIGLAVFIVAALALDLRGHGGRAMRPKQALFWSITWTVIGVAFAAVVVVIEDGTAASEYLAGFLIEKSLSLDNLFVFAILFSFFQVPDEQRLKVLIFGIAGAIVLRTIFILVGAAALDAFHATTYVLGALLLFTAIRIARSGGEEMDPERTLLMRWMRKLLPISKEYDGDKLFTVENGRRLATPLFAALALVAAFDVMFAIDSIPAIFAITRDTFVVFAANAFSLLGMVSLYFLLDGLLDRFRFLHYGLAVILAFVAAKLLLVDTSFHPSIGVSMAVIVVSLAGAALASVIVERREARLAAERAAAGHGPLPAEPPAEEKDETPAPRA</sequence>
<feature type="transmembrane region" description="Helical" evidence="7">
    <location>
        <begin position="98"/>
        <end position="120"/>
    </location>
</feature>
<evidence type="ECO:0000256" key="1">
    <source>
        <dbReference type="ARBA" id="ARBA00004141"/>
    </source>
</evidence>
<gene>
    <name evidence="8" type="ORF">BDZ31_001549</name>
</gene>
<dbReference type="NCBIfam" id="TIGR03718">
    <property type="entry name" value="R_switched_Alx"/>
    <property type="match status" value="1"/>
</dbReference>
<dbReference type="Proteomes" id="UP000585272">
    <property type="component" value="Unassembled WGS sequence"/>
</dbReference>
<reference evidence="8 9" key="1">
    <citation type="submission" date="2020-08" db="EMBL/GenBank/DDBJ databases">
        <title>Genomic Encyclopedia of Archaeal and Bacterial Type Strains, Phase II (KMG-II): from individual species to whole genera.</title>
        <authorList>
            <person name="Goeker M."/>
        </authorList>
    </citation>
    <scope>NUCLEOTIDE SEQUENCE [LARGE SCALE GENOMIC DNA]</scope>
    <source>
        <strain evidence="8 9">DSM 23288</strain>
    </source>
</reference>
<evidence type="ECO:0000256" key="3">
    <source>
        <dbReference type="ARBA" id="ARBA00022692"/>
    </source>
</evidence>
<evidence type="ECO:0000256" key="6">
    <source>
        <dbReference type="SAM" id="MobiDB-lite"/>
    </source>
</evidence>
<dbReference type="AlphaFoldDB" id="A0A840IAX0"/>
<dbReference type="Pfam" id="PF03741">
    <property type="entry name" value="TerC"/>
    <property type="match status" value="1"/>
</dbReference>
<evidence type="ECO:0000256" key="2">
    <source>
        <dbReference type="ARBA" id="ARBA00007511"/>
    </source>
</evidence>
<feature type="transmembrane region" description="Helical" evidence="7">
    <location>
        <begin position="74"/>
        <end position="91"/>
    </location>
</feature>
<keyword evidence="3 7" id="KW-0812">Transmembrane</keyword>
<feature type="transmembrane region" description="Helical" evidence="7">
    <location>
        <begin position="6"/>
        <end position="22"/>
    </location>
</feature>
<proteinExistence type="inferred from homology"/>
<evidence type="ECO:0000313" key="9">
    <source>
        <dbReference type="Proteomes" id="UP000585272"/>
    </source>
</evidence>
<feature type="transmembrane region" description="Helical" evidence="7">
    <location>
        <begin position="248"/>
        <end position="267"/>
    </location>
</feature>
<dbReference type="InterPro" id="IPR022369">
    <property type="entry name" value="Integral_membrane_TerC_rswitch"/>
</dbReference>
<evidence type="ECO:0000256" key="7">
    <source>
        <dbReference type="SAM" id="Phobius"/>
    </source>
</evidence>
<dbReference type="RefSeq" id="WP_183340599.1">
    <property type="nucleotide sequence ID" value="NZ_JACHNU010000001.1"/>
</dbReference>
<accession>A0A840IAX0</accession>
<feature type="transmembrane region" description="Helical" evidence="7">
    <location>
        <begin position="273"/>
        <end position="296"/>
    </location>
</feature>